<name>A0A0F5FXK6_9HYPH</name>
<gene>
    <name evidence="1" type="ORF">VE25_01320</name>
</gene>
<dbReference type="EMBL" id="JZEX01000022">
    <property type="protein sequence ID" value="KKB13584.1"/>
    <property type="molecule type" value="Genomic_DNA"/>
</dbReference>
<keyword evidence="2" id="KW-1185">Reference proteome</keyword>
<dbReference type="Gene3D" id="3.10.180.10">
    <property type="entry name" value="2,3-Dihydroxybiphenyl 1,2-Dioxygenase, domain 1"/>
    <property type="match status" value="1"/>
</dbReference>
<comment type="caution">
    <text evidence="1">The sequence shown here is derived from an EMBL/GenBank/DDBJ whole genome shotgun (WGS) entry which is preliminary data.</text>
</comment>
<dbReference type="SUPFAM" id="SSF54593">
    <property type="entry name" value="Glyoxalase/Bleomycin resistance protein/Dihydroxybiphenyl dioxygenase"/>
    <property type="match status" value="1"/>
</dbReference>
<dbReference type="STRING" id="443610.VE25_01320"/>
<evidence type="ECO:0008006" key="3">
    <source>
        <dbReference type="Google" id="ProtNLM"/>
    </source>
</evidence>
<accession>A0A0F5FXK6</accession>
<protein>
    <recommendedName>
        <fullName evidence="3">VOC domain-containing protein</fullName>
    </recommendedName>
</protein>
<dbReference type="InterPro" id="IPR029068">
    <property type="entry name" value="Glyas_Bleomycin-R_OHBP_Dase"/>
</dbReference>
<evidence type="ECO:0000313" key="1">
    <source>
        <dbReference type="EMBL" id="KKB13584.1"/>
    </source>
</evidence>
<organism evidence="1 2">
    <name type="scientific">Devosia geojensis</name>
    <dbReference type="NCBI Taxonomy" id="443610"/>
    <lineage>
        <taxon>Bacteria</taxon>
        <taxon>Pseudomonadati</taxon>
        <taxon>Pseudomonadota</taxon>
        <taxon>Alphaproteobacteria</taxon>
        <taxon>Hyphomicrobiales</taxon>
        <taxon>Devosiaceae</taxon>
        <taxon>Devosia</taxon>
    </lineage>
</organism>
<reference evidence="1 2" key="1">
    <citation type="submission" date="2015-03" db="EMBL/GenBank/DDBJ databases">
        <authorList>
            <person name="Hassan Y.I."/>
            <person name="Lepp D."/>
            <person name="Li X.-Z."/>
            <person name="Zhou T."/>
        </authorList>
    </citation>
    <scope>NUCLEOTIDE SEQUENCE [LARGE SCALE GENOMIC DNA]</scope>
    <source>
        <strain evidence="1 2">BD-c194</strain>
    </source>
</reference>
<proteinExistence type="predicted"/>
<dbReference type="PATRIC" id="fig|443610.3.peg.2725"/>
<dbReference type="Proteomes" id="UP000033632">
    <property type="component" value="Unassembled WGS sequence"/>
</dbReference>
<dbReference type="AlphaFoldDB" id="A0A0F5FXK6"/>
<sequence>MPPTQQSAFVPNYHLLDPADAGIPGAVMDRSYRSQPVILWFEFNDLGASIRAIVESGGVVAGERNTIPGEGHVQYMADPEGNVFGLKQPLQD</sequence>
<evidence type="ECO:0000313" key="2">
    <source>
        <dbReference type="Proteomes" id="UP000033632"/>
    </source>
</evidence>